<accession>A0A8J2P2R6</accession>
<dbReference type="EMBL" id="CAJVCH010183901">
    <property type="protein sequence ID" value="CAG7729770.1"/>
    <property type="molecule type" value="Genomic_DNA"/>
</dbReference>
<dbReference type="Proteomes" id="UP000708208">
    <property type="component" value="Unassembled WGS sequence"/>
</dbReference>
<keyword evidence="2" id="KW-1185">Reference proteome</keyword>
<comment type="caution">
    <text evidence="1">The sequence shown here is derived from an EMBL/GenBank/DDBJ whole genome shotgun (WGS) entry which is preliminary data.</text>
</comment>
<gene>
    <name evidence="1" type="ORF">AFUS01_LOCUS18462</name>
</gene>
<evidence type="ECO:0000313" key="1">
    <source>
        <dbReference type="EMBL" id="CAG7729770.1"/>
    </source>
</evidence>
<feature type="non-terminal residue" evidence="1">
    <location>
        <position position="1"/>
    </location>
</feature>
<sequence>SNCAGRTYRFKHVD</sequence>
<proteinExistence type="predicted"/>
<name>A0A8J2P2R6_9HEXA</name>
<protein>
    <submittedName>
        <fullName evidence="1">Uncharacterized protein</fullName>
    </submittedName>
</protein>
<organism evidence="1 2">
    <name type="scientific">Allacma fusca</name>
    <dbReference type="NCBI Taxonomy" id="39272"/>
    <lineage>
        <taxon>Eukaryota</taxon>
        <taxon>Metazoa</taxon>
        <taxon>Ecdysozoa</taxon>
        <taxon>Arthropoda</taxon>
        <taxon>Hexapoda</taxon>
        <taxon>Collembola</taxon>
        <taxon>Symphypleona</taxon>
        <taxon>Sminthuridae</taxon>
        <taxon>Allacma</taxon>
    </lineage>
</organism>
<evidence type="ECO:0000313" key="2">
    <source>
        <dbReference type="Proteomes" id="UP000708208"/>
    </source>
</evidence>
<reference evidence="1" key="1">
    <citation type="submission" date="2021-06" db="EMBL/GenBank/DDBJ databases">
        <authorList>
            <person name="Hodson N. C."/>
            <person name="Mongue J. A."/>
            <person name="Jaron S. K."/>
        </authorList>
    </citation>
    <scope>NUCLEOTIDE SEQUENCE</scope>
</reference>